<feature type="region of interest" description="Disordered" evidence="3">
    <location>
        <begin position="1"/>
        <end position="38"/>
    </location>
</feature>
<feature type="compositionally biased region" description="Polar residues" evidence="3">
    <location>
        <begin position="13"/>
        <end position="22"/>
    </location>
</feature>
<dbReference type="PANTHER" id="PTHR24198">
    <property type="entry name" value="ANKYRIN REPEAT AND PROTEIN KINASE DOMAIN-CONTAINING PROTEIN"/>
    <property type="match status" value="1"/>
</dbReference>
<dbReference type="SUPFAM" id="SSF48403">
    <property type="entry name" value="Ankyrin repeat"/>
    <property type="match status" value="1"/>
</dbReference>
<reference evidence="5 6" key="1">
    <citation type="submission" date="2024-01" db="EMBL/GenBank/DDBJ databases">
        <title>The genome of the rayed Mediterranean limpet Patella caerulea (Linnaeus, 1758).</title>
        <authorList>
            <person name="Anh-Thu Weber A."/>
            <person name="Halstead-Nussloch G."/>
        </authorList>
    </citation>
    <scope>NUCLEOTIDE SEQUENCE [LARGE SCALE GENOMIC DNA]</scope>
    <source>
        <strain evidence="5">AATW-2023a</strain>
        <tissue evidence="5">Whole specimen</tissue>
    </source>
</reference>
<gene>
    <name evidence="5" type="ORF">SNE40_023113</name>
</gene>
<evidence type="ECO:0000313" key="6">
    <source>
        <dbReference type="Proteomes" id="UP001347796"/>
    </source>
</evidence>
<evidence type="ECO:0000256" key="2">
    <source>
        <dbReference type="ARBA" id="ARBA00023043"/>
    </source>
</evidence>
<proteinExistence type="predicted"/>
<accession>A0AAN8FXS5</accession>
<dbReference type="Pfam" id="PF12796">
    <property type="entry name" value="Ank_2"/>
    <property type="match status" value="3"/>
</dbReference>
<evidence type="ECO:0000256" key="1">
    <source>
        <dbReference type="ARBA" id="ARBA00022737"/>
    </source>
</evidence>
<dbReference type="Gene3D" id="1.25.40.20">
    <property type="entry name" value="Ankyrin repeat-containing domain"/>
    <property type="match status" value="1"/>
</dbReference>
<name>A0AAN8FXS5_PATCE</name>
<evidence type="ECO:0000259" key="4">
    <source>
        <dbReference type="PROSITE" id="PS50225"/>
    </source>
</evidence>
<dbReference type="PANTHER" id="PTHR24198:SF165">
    <property type="entry name" value="ANKYRIN REPEAT-CONTAINING PROTEIN-RELATED"/>
    <property type="match status" value="1"/>
</dbReference>
<protein>
    <recommendedName>
        <fullName evidence="4">SOCS box domain-containing protein</fullName>
    </recommendedName>
</protein>
<organism evidence="5 6">
    <name type="scientific">Patella caerulea</name>
    <name type="common">Rayed Mediterranean limpet</name>
    <dbReference type="NCBI Taxonomy" id="87958"/>
    <lineage>
        <taxon>Eukaryota</taxon>
        <taxon>Metazoa</taxon>
        <taxon>Spiralia</taxon>
        <taxon>Lophotrochozoa</taxon>
        <taxon>Mollusca</taxon>
        <taxon>Gastropoda</taxon>
        <taxon>Patellogastropoda</taxon>
        <taxon>Patelloidea</taxon>
        <taxon>Patellidae</taxon>
        <taxon>Patella</taxon>
    </lineage>
</organism>
<dbReference type="InterPro" id="IPR036770">
    <property type="entry name" value="Ankyrin_rpt-contain_sf"/>
</dbReference>
<comment type="caution">
    <text evidence="5">The sequence shown here is derived from an EMBL/GenBank/DDBJ whole genome shotgun (WGS) entry which is preliminary data.</text>
</comment>
<dbReference type="Pfam" id="PF07525">
    <property type="entry name" value="SOCS_box"/>
    <property type="match status" value="1"/>
</dbReference>
<keyword evidence="2" id="KW-0040">ANK repeat</keyword>
<dbReference type="PROSITE" id="PS50225">
    <property type="entry name" value="SOCS"/>
    <property type="match status" value="1"/>
</dbReference>
<dbReference type="Proteomes" id="UP001347796">
    <property type="component" value="Unassembled WGS sequence"/>
</dbReference>
<dbReference type="SMART" id="SM00248">
    <property type="entry name" value="ANK"/>
    <property type="match status" value="8"/>
</dbReference>
<feature type="compositionally biased region" description="Basic residues" evidence="3">
    <location>
        <begin position="1"/>
        <end position="11"/>
    </location>
</feature>
<evidence type="ECO:0000256" key="3">
    <source>
        <dbReference type="SAM" id="MobiDB-lite"/>
    </source>
</evidence>
<dbReference type="InterPro" id="IPR001496">
    <property type="entry name" value="SOCS_box"/>
</dbReference>
<dbReference type="EMBL" id="JAZGQO010000021">
    <property type="protein sequence ID" value="KAK6166417.1"/>
    <property type="molecule type" value="Genomic_DNA"/>
</dbReference>
<evidence type="ECO:0000313" key="5">
    <source>
        <dbReference type="EMBL" id="KAK6166417.1"/>
    </source>
</evidence>
<sequence length="510" mass="57570">MWRKWRRKIKSSPKPTLLSSRTPDCVKDATTNDQPKPLGVKDKIPFDKHKVQYSGIVWRLEQIFSEHIEDANEKRTLLDFCHQKMAPLFTKIETIGESLVSNIIAALPDDTEFESYKYFNTKIIEILIQDGCNTTKPNSVGDPPMISAFKLKKYSILQGFFNKRNHVNLTDKYGATLLILACKENDFRTVKKVLSTYGKDVSLDIVDASQNCALSYAALNDSFIICKMLQEAGANPNGGYTSALYQAVMNDSSLPVIKLLVDHGASVDVWIDITGLNTLIAAANKNRTDVVRLLVNAGAHFPSAWHMNKSFMTALKKDNLEVILLFLEKSVDISSKSSKGTNIIHEVAIYGSIDCLRYFIEKTTIDLNVLDRYGRSAFFLAAENGNEKCLNLLFRANIQYFLRDAKGLSPLEVAVFNNHKPCVQFMLENLVCSKSVLVNTCWQLRLQYDQAEFRQMAAFDTLREFTNSCDDHVSSLLDLCVLAIRNTLRDRNSSKIDSLPLPTVIKHLLR</sequence>
<feature type="domain" description="SOCS box" evidence="4">
    <location>
        <begin position="475"/>
        <end position="510"/>
    </location>
</feature>
<keyword evidence="6" id="KW-1185">Reference proteome</keyword>
<dbReference type="AlphaFoldDB" id="A0AAN8FXS5"/>
<dbReference type="CDD" id="cd03587">
    <property type="entry name" value="SOCS"/>
    <property type="match status" value="1"/>
</dbReference>
<dbReference type="InterPro" id="IPR002110">
    <property type="entry name" value="Ankyrin_rpt"/>
</dbReference>
<keyword evidence="1" id="KW-0677">Repeat</keyword>